<evidence type="ECO:0000259" key="2">
    <source>
        <dbReference type="Pfam" id="PF13843"/>
    </source>
</evidence>
<dbReference type="PANTHER" id="PTHR46599">
    <property type="entry name" value="PIGGYBAC TRANSPOSABLE ELEMENT-DERIVED PROTEIN 4"/>
    <property type="match status" value="1"/>
</dbReference>
<protein>
    <recommendedName>
        <fullName evidence="2">PiggyBac transposable element-derived protein domain-containing protein</fullName>
    </recommendedName>
</protein>
<dbReference type="AlphaFoldDB" id="A0AAV1LDP8"/>
<feature type="compositionally biased region" description="Polar residues" evidence="1">
    <location>
        <begin position="114"/>
        <end position="126"/>
    </location>
</feature>
<gene>
    <name evidence="3" type="ORF">PARMNEM_LOCUS12197</name>
</gene>
<accession>A0AAV1LDP8</accession>
<dbReference type="PANTHER" id="PTHR46599:SF6">
    <property type="entry name" value="DUAL SPECIFICITY PHOSPHATASE 26"/>
    <property type="match status" value="1"/>
</dbReference>
<reference evidence="3 4" key="1">
    <citation type="submission" date="2023-11" db="EMBL/GenBank/DDBJ databases">
        <authorList>
            <person name="Hedman E."/>
            <person name="Englund M."/>
            <person name="Stromberg M."/>
            <person name="Nyberg Akerstrom W."/>
            <person name="Nylinder S."/>
            <person name="Jareborg N."/>
            <person name="Kallberg Y."/>
            <person name="Kronander E."/>
        </authorList>
    </citation>
    <scope>NUCLEOTIDE SEQUENCE [LARGE SCALE GENOMIC DNA]</scope>
</reference>
<evidence type="ECO:0000313" key="3">
    <source>
        <dbReference type="EMBL" id="CAK1592164.1"/>
    </source>
</evidence>
<dbReference type="EMBL" id="CAVLGL010000087">
    <property type="protein sequence ID" value="CAK1592164.1"/>
    <property type="molecule type" value="Genomic_DNA"/>
</dbReference>
<name>A0AAV1LDP8_9NEOP</name>
<sequence length="672" mass="77762">MKTEQLRNSLPEEHRLKDQVAGGTPYMFILIFFTSEMLQKIVEESNLYVLQTNIQKPLNQCVLELRKFISVFLIKMSRQENRDEWIRQKLMESDSENEFLLESSENEDHLSVRSCGSDTEQNISSEYDSEDDVPISSLRSQNQILLEEEELDAQVRDSFYTGKDGSKWFKNPPSRQVRTRSENIIRQTPGVSAEARLAQSELECWSLFCPENMISIILTHTNLQIRERNASRENLPHFMIELEMSELKAFIGLLYIAGFYRSGRQNTADLWASDGTGVEIFRLTMSRQRFHFIQSCLRFDDKSTREERKLLDNLAPIREIFELFVENCKKSYVLGEYVTIDEMLLAFRGRCKFRQYIPTKPAKYGIKVLAMVDAQNFYIFNLEIYAGKQPEGPFSVNNKPFDVVNRLVLPISKTGRNVTFDNWFTSYELVSHLLNEHKLTSVGTVRKNKRVLPNKFLKTSDRDADVYSSKFGFQKDITLVSYIPKKKKVVLLISSLHHDADIDETTGERKKPEINTFYNSTKGGVDVVDELSATYDVSRNSKKWPLTVFYAILNMAGINANIVFKCNTNSTQKRRNFIKTLGRMMVAEHMSARKEIPQLSSQLRKRMREFGGESAQETPVRVPGVRKRCQVCPYARHRKTSNVCEDCHKYICPEHTVSFCQECAAITDNNIE</sequence>
<evidence type="ECO:0000313" key="4">
    <source>
        <dbReference type="Proteomes" id="UP001314205"/>
    </source>
</evidence>
<keyword evidence="4" id="KW-1185">Reference proteome</keyword>
<evidence type="ECO:0000256" key="1">
    <source>
        <dbReference type="SAM" id="MobiDB-lite"/>
    </source>
</evidence>
<dbReference type="Proteomes" id="UP001314205">
    <property type="component" value="Unassembled WGS sequence"/>
</dbReference>
<comment type="caution">
    <text evidence="3">The sequence shown here is derived from an EMBL/GenBank/DDBJ whole genome shotgun (WGS) entry which is preliminary data.</text>
</comment>
<feature type="region of interest" description="Disordered" evidence="1">
    <location>
        <begin position="97"/>
        <end position="134"/>
    </location>
</feature>
<feature type="domain" description="PiggyBac transposable element-derived protein" evidence="2">
    <location>
        <begin position="202"/>
        <end position="560"/>
    </location>
</feature>
<organism evidence="3 4">
    <name type="scientific">Parnassius mnemosyne</name>
    <name type="common">clouded apollo</name>
    <dbReference type="NCBI Taxonomy" id="213953"/>
    <lineage>
        <taxon>Eukaryota</taxon>
        <taxon>Metazoa</taxon>
        <taxon>Ecdysozoa</taxon>
        <taxon>Arthropoda</taxon>
        <taxon>Hexapoda</taxon>
        <taxon>Insecta</taxon>
        <taxon>Pterygota</taxon>
        <taxon>Neoptera</taxon>
        <taxon>Endopterygota</taxon>
        <taxon>Lepidoptera</taxon>
        <taxon>Glossata</taxon>
        <taxon>Ditrysia</taxon>
        <taxon>Papilionoidea</taxon>
        <taxon>Papilionidae</taxon>
        <taxon>Parnassiinae</taxon>
        <taxon>Parnassini</taxon>
        <taxon>Parnassius</taxon>
        <taxon>Driopa</taxon>
    </lineage>
</organism>
<dbReference type="Pfam" id="PF13843">
    <property type="entry name" value="DDE_Tnp_1_7"/>
    <property type="match status" value="1"/>
</dbReference>
<proteinExistence type="predicted"/>
<dbReference type="InterPro" id="IPR029526">
    <property type="entry name" value="PGBD"/>
</dbReference>